<gene>
    <name evidence="13" type="ORF">SAMN04488063_3576</name>
</gene>
<dbReference type="AlphaFoldDB" id="A0A1I2WI95"/>
<dbReference type="UniPathway" id="UPA00135">
    <property type="reaction ID" value="UER00198"/>
</dbReference>
<keyword evidence="6" id="KW-0479">Metal-binding</keyword>
<dbReference type="PANTHER" id="PTHR43344:SF2">
    <property type="entry name" value="PHOSPHOSERINE PHOSPHATASE"/>
    <property type="match status" value="1"/>
</dbReference>
<dbReference type="Pfam" id="PF12710">
    <property type="entry name" value="HAD"/>
    <property type="match status" value="1"/>
</dbReference>
<dbReference type="InterPro" id="IPR036412">
    <property type="entry name" value="HAD-like_sf"/>
</dbReference>
<dbReference type="InterPro" id="IPR050582">
    <property type="entry name" value="HAD-like_SerB"/>
</dbReference>
<evidence type="ECO:0000256" key="6">
    <source>
        <dbReference type="ARBA" id="ARBA00022723"/>
    </source>
</evidence>
<comment type="cofactor">
    <cofactor evidence="1">
        <name>Mg(2+)</name>
        <dbReference type="ChEBI" id="CHEBI:18420"/>
    </cofactor>
</comment>
<dbReference type="OrthoDB" id="10041at2157"/>
<dbReference type="InterPro" id="IPR023214">
    <property type="entry name" value="HAD_sf"/>
</dbReference>
<dbReference type="Gene3D" id="3.40.50.1000">
    <property type="entry name" value="HAD superfamily/HAD-like"/>
    <property type="match status" value="1"/>
</dbReference>
<evidence type="ECO:0000256" key="2">
    <source>
        <dbReference type="ARBA" id="ARBA00005135"/>
    </source>
</evidence>
<keyword evidence="7" id="KW-0378">Hydrolase</keyword>
<dbReference type="EMBL" id="FOOQ01000008">
    <property type="protein sequence ID" value="SFH01028.1"/>
    <property type="molecule type" value="Genomic_DNA"/>
</dbReference>
<feature type="active site" description="Nucleophile" evidence="11">
    <location>
        <position position="7"/>
    </location>
</feature>
<evidence type="ECO:0000256" key="1">
    <source>
        <dbReference type="ARBA" id="ARBA00001946"/>
    </source>
</evidence>
<dbReference type="RefSeq" id="WP_092893921.1">
    <property type="nucleotide sequence ID" value="NZ_FOOQ01000008.1"/>
</dbReference>
<dbReference type="PROSITE" id="PS50206">
    <property type="entry name" value="RHODANESE_3"/>
    <property type="match status" value="1"/>
</dbReference>
<evidence type="ECO:0000256" key="11">
    <source>
        <dbReference type="PIRSR" id="PIRSR604469-1"/>
    </source>
</evidence>
<dbReference type="GO" id="GO:0000287">
    <property type="term" value="F:magnesium ion binding"/>
    <property type="evidence" value="ECO:0007669"/>
    <property type="project" value="TreeGrafter"/>
</dbReference>
<evidence type="ECO:0000256" key="8">
    <source>
        <dbReference type="ARBA" id="ARBA00022842"/>
    </source>
</evidence>
<dbReference type="NCBIfam" id="TIGR00338">
    <property type="entry name" value="serB"/>
    <property type="match status" value="1"/>
</dbReference>
<sequence>MRLIAFDFDGTLSDSEMTVLLGKRENVAAEMADITERAMNDEISYAQSLRKRASLLKGLEIEDAEEAYGEVTLRPGAADLIARLRDAGHHVAILTGGFERGVERALEKEGVEVDSIVANRLPVERDRLTGDVEGPLIEGTKDDALESLADELGVKLSHTVAVGDGANDLPMLEVAGLAVGFEPKDAVRPACDDVVSTMYELRDLLAERAIVKKSD</sequence>
<dbReference type="PANTHER" id="PTHR43344">
    <property type="entry name" value="PHOSPHOSERINE PHOSPHATASE"/>
    <property type="match status" value="1"/>
</dbReference>
<feature type="domain" description="Rhodanese" evidence="12">
    <location>
        <begin position="77"/>
        <end position="110"/>
    </location>
</feature>
<organism evidence="13 14">
    <name type="scientific">Halopelagius inordinatus</name>
    <dbReference type="NCBI Taxonomy" id="553467"/>
    <lineage>
        <taxon>Archaea</taxon>
        <taxon>Methanobacteriati</taxon>
        <taxon>Methanobacteriota</taxon>
        <taxon>Stenosarchaea group</taxon>
        <taxon>Halobacteria</taxon>
        <taxon>Halobacteriales</taxon>
        <taxon>Haloferacaceae</taxon>
    </lineage>
</organism>
<evidence type="ECO:0000256" key="10">
    <source>
        <dbReference type="ARBA" id="ARBA00031693"/>
    </source>
</evidence>
<evidence type="ECO:0000313" key="14">
    <source>
        <dbReference type="Proteomes" id="UP000198876"/>
    </source>
</evidence>
<dbReference type="SFLD" id="SFLDG01129">
    <property type="entry name" value="C1.5:_HAD__Beta-PGM__Phosphata"/>
    <property type="match status" value="1"/>
</dbReference>
<dbReference type="Proteomes" id="UP000198876">
    <property type="component" value="Unassembled WGS sequence"/>
</dbReference>
<protein>
    <recommendedName>
        <fullName evidence="4">phosphoserine phosphatase</fullName>
        <ecNumber evidence="4">3.1.3.3</ecNumber>
    </recommendedName>
    <alternativeName>
        <fullName evidence="10">O-phosphoserine phosphohydrolase</fullName>
    </alternativeName>
</protein>
<accession>A0A1I2WI95</accession>
<proteinExistence type="inferred from homology"/>
<evidence type="ECO:0000256" key="4">
    <source>
        <dbReference type="ARBA" id="ARBA00012640"/>
    </source>
</evidence>
<reference evidence="14" key="1">
    <citation type="submission" date="2016-10" db="EMBL/GenBank/DDBJ databases">
        <authorList>
            <person name="Varghese N."/>
            <person name="Submissions S."/>
        </authorList>
    </citation>
    <scope>NUCLEOTIDE SEQUENCE [LARGE SCALE GENOMIC DNA]</scope>
    <source>
        <strain evidence="14">CGMCC 1.7739</strain>
    </source>
</reference>
<dbReference type="STRING" id="553467.SAMN04488063_3576"/>
<keyword evidence="8" id="KW-0460">Magnesium</keyword>
<feature type="active site" description="Proton donor" evidence="11">
    <location>
        <position position="9"/>
    </location>
</feature>
<evidence type="ECO:0000256" key="3">
    <source>
        <dbReference type="ARBA" id="ARBA00009184"/>
    </source>
</evidence>
<dbReference type="InterPro" id="IPR001763">
    <property type="entry name" value="Rhodanese-like_dom"/>
</dbReference>
<evidence type="ECO:0000313" key="13">
    <source>
        <dbReference type="EMBL" id="SFH01028.1"/>
    </source>
</evidence>
<dbReference type="EC" id="3.1.3.3" evidence="4"/>
<comment type="pathway">
    <text evidence="2">Amino-acid biosynthesis; L-serine biosynthesis; L-serine from 3-phospho-D-glycerate: step 3/3.</text>
</comment>
<dbReference type="GO" id="GO:0036424">
    <property type="term" value="F:L-phosphoserine phosphatase activity"/>
    <property type="evidence" value="ECO:0007669"/>
    <property type="project" value="InterPro"/>
</dbReference>
<keyword evidence="14" id="KW-1185">Reference proteome</keyword>
<evidence type="ECO:0000259" key="12">
    <source>
        <dbReference type="PROSITE" id="PS50206"/>
    </source>
</evidence>
<comment type="similarity">
    <text evidence="3">Belongs to the HAD-like hydrolase superfamily. SerB family.</text>
</comment>
<name>A0A1I2WI95_9EURY</name>
<keyword evidence="9" id="KW-0718">Serine biosynthesis</keyword>
<keyword evidence="5" id="KW-0028">Amino-acid biosynthesis</keyword>
<dbReference type="InterPro" id="IPR004469">
    <property type="entry name" value="PSP"/>
</dbReference>
<dbReference type="SUPFAM" id="SSF56784">
    <property type="entry name" value="HAD-like"/>
    <property type="match status" value="1"/>
</dbReference>
<evidence type="ECO:0000256" key="7">
    <source>
        <dbReference type="ARBA" id="ARBA00022801"/>
    </source>
</evidence>
<dbReference type="GO" id="GO:0006564">
    <property type="term" value="P:L-serine biosynthetic process"/>
    <property type="evidence" value="ECO:0007669"/>
    <property type="project" value="UniProtKB-KW"/>
</dbReference>
<dbReference type="NCBIfam" id="TIGR01488">
    <property type="entry name" value="HAD-SF-IB"/>
    <property type="match status" value="1"/>
</dbReference>
<dbReference type="SFLD" id="SFLDS00003">
    <property type="entry name" value="Haloacid_Dehalogenase"/>
    <property type="match status" value="1"/>
</dbReference>
<evidence type="ECO:0000256" key="5">
    <source>
        <dbReference type="ARBA" id="ARBA00022605"/>
    </source>
</evidence>
<evidence type="ECO:0000256" key="9">
    <source>
        <dbReference type="ARBA" id="ARBA00023299"/>
    </source>
</evidence>
<dbReference type="GO" id="GO:0005737">
    <property type="term" value="C:cytoplasm"/>
    <property type="evidence" value="ECO:0007669"/>
    <property type="project" value="TreeGrafter"/>
</dbReference>